<dbReference type="PANTHER" id="PTHR11220:SF58">
    <property type="entry name" value="SOUL HEME-BINDING FAMILY PROTEIN"/>
    <property type="match status" value="1"/>
</dbReference>
<keyword evidence="2" id="KW-1185">Reference proteome</keyword>
<protein>
    <recommendedName>
        <fullName evidence="3">Heme-binding protein</fullName>
    </recommendedName>
</protein>
<accession>A0AAJ0UFF4</accession>
<evidence type="ECO:0000313" key="1">
    <source>
        <dbReference type="EMBL" id="MBK5930469.1"/>
    </source>
</evidence>
<dbReference type="EMBL" id="NHSF01000053">
    <property type="protein sequence ID" value="MBK5930469.1"/>
    <property type="molecule type" value="Genomic_DNA"/>
</dbReference>
<organism evidence="1 2">
    <name type="scientific">Halochromatium salexigens</name>
    <name type="common">Chromatium salexigens</name>
    <dbReference type="NCBI Taxonomy" id="49447"/>
    <lineage>
        <taxon>Bacteria</taxon>
        <taxon>Pseudomonadati</taxon>
        <taxon>Pseudomonadota</taxon>
        <taxon>Gammaproteobacteria</taxon>
        <taxon>Chromatiales</taxon>
        <taxon>Chromatiaceae</taxon>
        <taxon>Halochromatium</taxon>
    </lineage>
</organism>
<dbReference type="SUPFAM" id="SSF55136">
    <property type="entry name" value="Probable bacterial effector-binding domain"/>
    <property type="match status" value="1"/>
</dbReference>
<dbReference type="Proteomes" id="UP001296967">
    <property type="component" value="Unassembled WGS sequence"/>
</dbReference>
<dbReference type="Pfam" id="PF04832">
    <property type="entry name" value="SOUL"/>
    <property type="match status" value="1"/>
</dbReference>
<gene>
    <name evidence="1" type="ORF">CCR82_08030</name>
</gene>
<reference evidence="1" key="1">
    <citation type="submission" date="2017-05" db="EMBL/GenBank/DDBJ databases">
        <authorList>
            <person name="Imhoff J.F."/>
            <person name="Rahn T."/>
            <person name="Kuenzel S."/>
            <person name="Neulinger S.C."/>
        </authorList>
    </citation>
    <scope>NUCLEOTIDE SEQUENCE</scope>
    <source>
        <strain evidence="1">DSM 4395</strain>
    </source>
</reference>
<dbReference type="InterPro" id="IPR006917">
    <property type="entry name" value="SOUL_heme-bd"/>
</dbReference>
<comment type="caution">
    <text evidence="1">The sequence shown here is derived from an EMBL/GenBank/DDBJ whole genome shotgun (WGS) entry which is preliminary data.</text>
</comment>
<sequence>MTRKALIAIAALIPLVMIAIALVSLPEPDFEVVAEGDGFELRRYSPFTVAEVQVSADFEHASKRAFRPLVGYIQGGNRGGRNLPMMAPVNQQPLDEASASAPTATAAQRAWRVQFVMPKEYPLSYLPTPADERVSLQRLPTRLMAARRYRGGWDEARYREQEAALLEALAARGATIIGAPIFARYNAPFVPGFLRRNEVLVEVADEGSAPFARD</sequence>
<proteinExistence type="predicted"/>
<dbReference type="Gene3D" id="3.20.80.10">
    <property type="entry name" value="Regulatory factor, effector binding domain"/>
    <property type="match status" value="1"/>
</dbReference>
<dbReference type="PANTHER" id="PTHR11220">
    <property type="entry name" value="HEME-BINDING PROTEIN-RELATED"/>
    <property type="match status" value="1"/>
</dbReference>
<reference evidence="1" key="2">
    <citation type="journal article" date="2020" name="Microorganisms">
        <title>Osmotic Adaptation and Compatible Solute Biosynthesis of Phototrophic Bacteria as Revealed from Genome Analyses.</title>
        <authorList>
            <person name="Imhoff J.F."/>
            <person name="Rahn T."/>
            <person name="Kunzel S."/>
            <person name="Keller A."/>
            <person name="Neulinger S.C."/>
        </authorList>
    </citation>
    <scope>NUCLEOTIDE SEQUENCE</scope>
    <source>
        <strain evidence="1">DSM 4395</strain>
    </source>
</reference>
<name>A0AAJ0UFF4_HALSE</name>
<dbReference type="InterPro" id="IPR011256">
    <property type="entry name" value="Reg_factor_effector_dom_sf"/>
</dbReference>
<dbReference type="RefSeq" id="WP_201244897.1">
    <property type="nucleotide sequence ID" value="NZ_NHSF01000053.1"/>
</dbReference>
<dbReference type="AlphaFoldDB" id="A0AAJ0UFF4"/>
<evidence type="ECO:0000313" key="2">
    <source>
        <dbReference type="Proteomes" id="UP001296967"/>
    </source>
</evidence>
<evidence type="ECO:0008006" key="3">
    <source>
        <dbReference type="Google" id="ProtNLM"/>
    </source>
</evidence>